<organism evidence="1 2">
    <name type="scientific">Wickerhamomyces pijperi</name>
    <name type="common">Yeast</name>
    <name type="synonym">Pichia pijperi</name>
    <dbReference type="NCBI Taxonomy" id="599730"/>
    <lineage>
        <taxon>Eukaryota</taxon>
        <taxon>Fungi</taxon>
        <taxon>Dikarya</taxon>
        <taxon>Ascomycota</taxon>
        <taxon>Saccharomycotina</taxon>
        <taxon>Saccharomycetes</taxon>
        <taxon>Phaffomycetales</taxon>
        <taxon>Wickerhamomycetaceae</taxon>
        <taxon>Wickerhamomyces</taxon>
    </lineage>
</organism>
<evidence type="ECO:0000313" key="1">
    <source>
        <dbReference type="EMBL" id="KAH3688010.1"/>
    </source>
</evidence>
<comment type="caution">
    <text evidence="1">The sequence shown here is derived from an EMBL/GenBank/DDBJ whole genome shotgun (WGS) entry which is preliminary data.</text>
</comment>
<name>A0A9P8TR52_WICPI</name>
<keyword evidence="2" id="KW-1185">Reference proteome</keyword>
<evidence type="ECO:0000313" key="2">
    <source>
        <dbReference type="Proteomes" id="UP000774326"/>
    </source>
</evidence>
<dbReference type="EMBL" id="JAEUBG010000552">
    <property type="protein sequence ID" value="KAH3688010.1"/>
    <property type="molecule type" value="Genomic_DNA"/>
</dbReference>
<gene>
    <name evidence="1" type="ORF">WICPIJ_001004</name>
</gene>
<sequence length="120" mass="14000">MWQLVADHFVGFDEILVQDPVNNVFSLVNWLALERDLEWDFSMTKMMSLAKYLTYSVTYKVFKDHLVSYVVRSKPLISSSVITMSEFEDWSTLKERILLAETDSCTNSESFGRTLRVCRV</sequence>
<protein>
    <submittedName>
        <fullName evidence="1">Uncharacterized protein</fullName>
    </submittedName>
</protein>
<reference evidence="1" key="2">
    <citation type="submission" date="2021-01" db="EMBL/GenBank/DDBJ databases">
        <authorList>
            <person name="Schikora-Tamarit M.A."/>
        </authorList>
    </citation>
    <scope>NUCLEOTIDE SEQUENCE</scope>
    <source>
        <strain evidence="1">CBS2887</strain>
    </source>
</reference>
<reference evidence="1" key="1">
    <citation type="journal article" date="2021" name="Open Biol.">
        <title>Shared evolutionary footprints suggest mitochondrial oxidative damage underlies multiple complex I losses in fungi.</title>
        <authorList>
            <person name="Schikora-Tamarit M.A."/>
            <person name="Marcet-Houben M."/>
            <person name="Nosek J."/>
            <person name="Gabaldon T."/>
        </authorList>
    </citation>
    <scope>NUCLEOTIDE SEQUENCE</scope>
    <source>
        <strain evidence="1">CBS2887</strain>
    </source>
</reference>
<proteinExistence type="predicted"/>
<accession>A0A9P8TR52</accession>
<dbReference type="Proteomes" id="UP000774326">
    <property type="component" value="Unassembled WGS sequence"/>
</dbReference>
<dbReference type="AlphaFoldDB" id="A0A9P8TR52"/>